<organism evidence="5 6">
    <name type="scientific">Caenorhabditis bovis</name>
    <dbReference type="NCBI Taxonomy" id="2654633"/>
    <lineage>
        <taxon>Eukaryota</taxon>
        <taxon>Metazoa</taxon>
        <taxon>Ecdysozoa</taxon>
        <taxon>Nematoda</taxon>
        <taxon>Chromadorea</taxon>
        <taxon>Rhabditida</taxon>
        <taxon>Rhabditina</taxon>
        <taxon>Rhabditomorpha</taxon>
        <taxon>Rhabditoidea</taxon>
        <taxon>Rhabditidae</taxon>
        <taxon>Peloderinae</taxon>
        <taxon>Caenorhabditis</taxon>
    </lineage>
</organism>
<keyword evidence="2" id="KW-0539">Nucleus</keyword>
<comment type="caution">
    <text evidence="5">The sequence shown here is derived from an EMBL/GenBank/DDBJ whole genome shotgun (WGS) entry which is preliminary data.</text>
</comment>
<feature type="coiled-coil region" evidence="3">
    <location>
        <begin position="82"/>
        <end position="122"/>
    </location>
</feature>
<sequence>MFYSKDLLAREQAVFYVVWQYATRQKNSVDKREVLKQKLTKLCESIMELIPTMGKSGTTPQLSLYLLAQLLYGTVLIYSKQVDFLQKDAEMLKENLRNKNLLAKIIKEFEKHEKRKERLRSLSAAGTIDLNAELGMDINLIPDESLSVSRKEITLTEDLPFPTWKNHDLNEDLIQFYSPINDFSSGDTFQRTFVESNNSEESNRGDIRNASSFFAENLEFAPVPNRDAAKSGVRDIDDSREKRNTKDLTVANQIEPAFVDPLEQTNLEGIAVAQPEERPQIVAEDDILRNAPDVVAQPPEQPSKDPFIDEVRDQFEIPPQVSTPFTPINDGRISILTPTPLENERIRSMSVHSRPITPKLHDSTLQTPLKRRFDETLELDSQIFMEPIHQAPRRKNPKFDRGDLQISKEEMKAMEKDYSSLLKDMRNVMIKEPNPNELTIEQLFDPSPYYINRKRFPEMLRSLYGPGRYNPNIGTTIEDEDDESSICSFDEKDERFAKTFLLESPQRTIPLENNDISNQKELTNTFLDDNQHIIISQLDLLPIEEINTEKEKEEEEPVGQIRRREKSTFGIMPEQIVEQLEKDPVFVEEIPENNNDEFFFT</sequence>
<proteinExistence type="predicted"/>
<dbReference type="PANTHER" id="PTHR12585:SF27">
    <property type="entry name" value="MEIOTIC RECOMBINATION PROTEIN REC8 HOMOLOG"/>
    <property type="match status" value="1"/>
</dbReference>
<name>A0A8S1F2C5_9PELO</name>
<gene>
    <name evidence="5" type="ORF">CBOVIS_LOCUS9965</name>
</gene>
<evidence type="ECO:0000313" key="5">
    <source>
        <dbReference type="EMBL" id="CAB3408148.1"/>
    </source>
</evidence>
<dbReference type="GO" id="GO:0005634">
    <property type="term" value="C:nucleus"/>
    <property type="evidence" value="ECO:0007669"/>
    <property type="project" value="UniProtKB-SubCell"/>
</dbReference>
<evidence type="ECO:0000256" key="1">
    <source>
        <dbReference type="ARBA" id="ARBA00004123"/>
    </source>
</evidence>
<dbReference type="GO" id="GO:0051177">
    <property type="term" value="P:meiotic sister chromatid cohesion"/>
    <property type="evidence" value="ECO:0007669"/>
    <property type="project" value="TreeGrafter"/>
</dbReference>
<dbReference type="Pfam" id="PF04825">
    <property type="entry name" value="Rad21_Rec8_N"/>
    <property type="match status" value="1"/>
</dbReference>
<feature type="domain" description="Rad21/Rec8-like protein N-terminal" evidence="4">
    <location>
        <begin position="1"/>
        <end position="113"/>
    </location>
</feature>
<keyword evidence="6" id="KW-1185">Reference proteome</keyword>
<protein>
    <recommendedName>
        <fullName evidence="4">Rad21/Rec8-like protein N-terminal domain-containing protein</fullName>
    </recommendedName>
</protein>
<evidence type="ECO:0000256" key="2">
    <source>
        <dbReference type="ARBA" id="ARBA00023242"/>
    </source>
</evidence>
<dbReference type="GO" id="GO:0003682">
    <property type="term" value="F:chromatin binding"/>
    <property type="evidence" value="ECO:0007669"/>
    <property type="project" value="TreeGrafter"/>
</dbReference>
<accession>A0A8S1F2C5</accession>
<dbReference type="GO" id="GO:0030893">
    <property type="term" value="C:meiotic cohesin complex"/>
    <property type="evidence" value="ECO:0007669"/>
    <property type="project" value="TreeGrafter"/>
</dbReference>
<reference evidence="5 6" key="1">
    <citation type="submission" date="2020-04" db="EMBL/GenBank/DDBJ databases">
        <authorList>
            <person name="Laetsch R D."/>
            <person name="Stevens L."/>
            <person name="Kumar S."/>
            <person name="Blaxter L. M."/>
        </authorList>
    </citation>
    <scope>NUCLEOTIDE SEQUENCE [LARGE SCALE GENOMIC DNA]</scope>
</reference>
<evidence type="ECO:0000313" key="6">
    <source>
        <dbReference type="Proteomes" id="UP000494206"/>
    </source>
</evidence>
<dbReference type="Proteomes" id="UP000494206">
    <property type="component" value="Unassembled WGS sequence"/>
</dbReference>
<dbReference type="AlphaFoldDB" id="A0A8S1F2C5"/>
<evidence type="ECO:0000259" key="4">
    <source>
        <dbReference type="Pfam" id="PF04825"/>
    </source>
</evidence>
<dbReference type="OrthoDB" id="5813335at2759"/>
<evidence type="ECO:0000256" key="3">
    <source>
        <dbReference type="SAM" id="Coils"/>
    </source>
</evidence>
<dbReference type="EMBL" id="CADEPM010000007">
    <property type="protein sequence ID" value="CAB3408148.1"/>
    <property type="molecule type" value="Genomic_DNA"/>
</dbReference>
<dbReference type="PANTHER" id="PTHR12585">
    <property type="entry name" value="SCC1 / RAD21 FAMILY MEMBER"/>
    <property type="match status" value="1"/>
</dbReference>
<dbReference type="InterPro" id="IPR006910">
    <property type="entry name" value="Rad21_Rec8_N"/>
</dbReference>
<keyword evidence="3" id="KW-0175">Coiled coil</keyword>
<comment type="subcellular location">
    <subcellularLocation>
        <location evidence="1">Nucleus</location>
    </subcellularLocation>
</comment>
<dbReference type="GO" id="GO:0006302">
    <property type="term" value="P:double-strand break repair"/>
    <property type="evidence" value="ECO:0007669"/>
    <property type="project" value="TreeGrafter"/>
</dbReference>
<dbReference type="InterPro" id="IPR039781">
    <property type="entry name" value="Rad21/Rec8-like"/>
</dbReference>